<sequence>MTGSRPTPSSLDGAGVVVTGGGGGIGAAMARRFAAEGARVVVADLNGDAVTTVAEEIGGTAVTGDVASEAGVAELLGAARDALGEIDLFCANAGVAPLGGADAAEQQWALAWDVNVMAHVRAASALLPDWLARGRGHFIATVSAAGLLTSLGSAPYSVTKHGALAFAEWLSATYRHRGITVQAVCPQGVRTRMLEDAGPGGKLLMDESAISAERVADLVVESVADGRFLVLPHPEVADYYAARATQTERWLGGMNKLQRKIEDALGTT</sequence>
<evidence type="ECO:0000256" key="1">
    <source>
        <dbReference type="ARBA" id="ARBA00006484"/>
    </source>
</evidence>
<comment type="similarity">
    <text evidence="1">Belongs to the short-chain dehydrogenases/reductases (SDR) family.</text>
</comment>
<dbReference type="PROSITE" id="PS00061">
    <property type="entry name" value="ADH_SHORT"/>
    <property type="match status" value="1"/>
</dbReference>
<reference evidence="4" key="1">
    <citation type="submission" date="2016-10" db="EMBL/GenBank/DDBJ databases">
        <authorList>
            <person name="Varghese N."/>
            <person name="Submissions S."/>
        </authorList>
    </citation>
    <scope>NUCLEOTIDE SEQUENCE [LARGE SCALE GENOMIC DNA]</scope>
    <source>
        <strain evidence="4">CGMCC 4.3568</strain>
    </source>
</reference>
<evidence type="ECO:0000313" key="4">
    <source>
        <dbReference type="Proteomes" id="UP000243799"/>
    </source>
</evidence>
<dbReference type="PANTHER" id="PTHR43669">
    <property type="entry name" value="5-KETO-D-GLUCONATE 5-REDUCTASE"/>
    <property type="match status" value="1"/>
</dbReference>
<protein>
    <submittedName>
        <fullName evidence="3">NADP-dependent 3-hydroxy acid dehydrogenase YdfG</fullName>
    </submittedName>
</protein>
<dbReference type="AlphaFoldDB" id="A0A1I0Z3S6"/>
<dbReference type="PANTHER" id="PTHR43669:SF3">
    <property type="entry name" value="ALCOHOL DEHYDROGENASE, PUTATIVE (AFU_ORTHOLOGUE AFUA_3G03445)-RELATED"/>
    <property type="match status" value="1"/>
</dbReference>
<dbReference type="InterPro" id="IPR020904">
    <property type="entry name" value="Sc_DH/Rdtase_CS"/>
</dbReference>
<dbReference type="Gene3D" id="3.40.50.720">
    <property type="entry name" value="NAD(P)-binding Rossmann-like Domain"/>
    <property type="match status" value="1"/>
</dbReference>
<dbReference type="SUPFAM" id="SSF51735">
    <property type="entry name" value="NAD(P)-binding Rossmann-fold domains"/>
    <property type="match status" value="1"/>
</dbReference>
<name>A0A1I0Z3S6_9PSEU</name>
<evidence type="ECO:0000313" key="3">
    <source>
        <dbReference type="EMBL" id="SFB20264.1"/>
    </source>
</evidence>
<dbReference type="InterPro" id="IPR002347">
    <property type="entry name" value="SDR_fam"/>
</dbReference>
<dbReference type="GO" id="GO:0016491">
    <property type="term" value="F:oxidoreductase activity"/>
    <property type="evidence" value="ECO:0007669"/>
    <property type="project" value="UniProtKB-KW"/>
</dbReference>
<dbReference type="CDD" id="cd05233">
    <property type="entry name" value="SDR_c"/>
    <property type="match status" value="1"/>
</dbReference>
<gene>
    <name evidence="3" type="ORF">SAMN05216266_10692</name>
</gene>
<proteinExistence type="inferred from homology"/>
<keyword evidence="2" id="KW-0560">Oxidoreductase</keyword>
<dbReference type="RefSeq" id="WP_281245690.1">
    <property type="nucleotide sequence ID" value="NZ_FOKG01000006.1"/>
</dbReference>
<evidence type="ECO:0000256" key="2">
    <source>
        <dbReference type="ARBA" id="ARBA00023002"/>
    </source>
</evidence>
<accession>A0A1I0Z3S6</accession>
<dbReference type="PRINTS" id="PR00081">
    <property type="entry name" value="GDHRDH"/>
</dbReference>
<dbReference type="EMBL" id="FOKG01000006">
    <property type="protein sequence ID" value="SFB20264.1"/>
    <property type="molecule type" value="Genomic_DNA"/>
</dbReference>
<dbReference type="STRING" id="490629.SAMN05216266_10692"/>
<dbReference type="InterPro" id="IPR036291">
    <property type="entry name" value="NAD(P)-bd_dom_sf"/>
</dbReference>
<dbReference type="Proteomes" id="UP000243799">
    <property type="component" value="Unassembled WGS sequence"/>
</dbReference>
<organism evidence="3 4">
    <name type="scientific">Amycolatopsis marina</name>
    <dbReference type="NCBI Taxonomy" id="490629"/>
    <lineage>
        <taxon>Bacteria</taxon>
        <taxon>Bacillati</taxon>
        <taxon>Actinomycetota</taxon>
        <taxon>Actinomycetes</taxon>
        <taxon>Pseudonocardiales</taxon>
        <taxon>Pseudonocardiaceae</taxon>
        <taxon>Amycolatopsis</taxon>
    </lineage>
</organism>
<dbReference type="Pfam" id="PF00106">
    <property type="entry name" value="adh_short"/>
    <property type="match status" value="1"/>
</dbReference>
<keyword evidence="4" id="KW-1185">Reference proteome</keyword>